<evidence type="ECO:0000256" key="3">
    <source>
        <dbReference type="ARBA" id="ARBA00022475"/>
    </source>
</evidence>
<evidence type="ECO:0000256" key="15">
    <source>
        <dbReference type="ARBA" id="ARBA00023180"/>
    </source>
</evidence>
<accession>A2FMT3</accession>
<keyword evidence="8" id="KW-0418">Kinase</keyword>
<dbReference type="InParanoid" id="A2FMT3"/>
<reference evidence="17" key="1">
    <citation type="submission" date="2006-10" db="EMBL/GenBank/DDBJ databases">
        <authorList>
            <person name="Amadeo P."/>
            <person name="Zhao Q."/>
            <person name="Wortman J."/>
            <person name="Fraser-Liggett C."/>
            <person name="Carlton J."/>
        </authorList>
    </citation>
    <scope>NUCLEOTIDE SEQUENCE</scope>
    <source>
        <strain evidence="17">G3</strain>
    </source>
</reference>
<sequence length="337" mass="35282">MIRYKLSKDTGLENVTKYKDQYLFGYPCQSTSADCSPYTIHISSGSYLFEAWGARGAFGIWNKVNSIPGLGGYTSGVLTITKPLTLYLYVGSTSFFNSFFSAKMSGAFFGGASSDVRLYANESFDWSNPLSLRSRIMVSGGGGGAEWPNSIGGNGGGLEGGSGKSDCSLGGMRCSGLSGGGTQISGGTPAPSNGQVYGIPGLFGMSSFNYSSPDFGAVGGTGYYSGASIELTGAAGGGSSFISGYEGCIALNSSVDETPSPVNSSIHYSGIYFTNPIMIQGNQMMPLYYNMTSYGIGNNGSGAIRITILSQNIHTCNYLQSSFNMYLIFDSILTVNT</sequence>
<evidence type="ECO:0000256" key="6">
    <source>
        <dbReference type="ARBA" id="ARBA00022729"/>
    </source>
</evidence>
<name>A2FMT3_TRIV3</name>
<keyword evidence="10" id="KW-1133">Transmembrane helix</keyword>
<dbReference type="AlphaFoldDB" id="A2FMT3"/>
<evidence type="ECO:0000313" key="18">
    <source>
        <dbReference type="Proteomes" id="UP000001542"/>
    </source>
</evidence>
<evidence type="ECO:0000256" key="5">
    <source>
        <dbReference type="ARBA" id="ARBA00022692"/>
    </source>
</evidence>
<dbReference type="GO" id="GO:0004714">
    <property type="term" value="F:transmembrane receptor protein tyrosine kinase activity"/>
    <property type="evidence" value="ECO:0007669"/>
    <property type="project" value="UniProtKB-EC"/>
</dbReference>
<dbReference type="EC" id="2.7.10.1" evidence="2"/>
<dbReference type="GO" id="GO:0005524">
    <property type="term" value="F:ATP binding"/>
    <property type="evidence" value="ECO:0007669"/>
    <property type="project" value="UniProtKB-KW"/>
</dbReference>
<keyword evidence="15" id="KW-0325">Glycoprotein</keyword>
<dbReference type="InterPro" id="IPR055163">
    <property type="entry name" value="ALK/LTK-like_GRD"/>
</dbReference>
<dbReference type="KEGG" id="tva:4751522"/>
<dbReference type="VEuPathDB" id="TrichDB:TVAG_339200"/>
<evidence type="ECO:0000256" key="10">
    <source>
        <dbReference type="ARBA" id="ARBA00022989"/>
    </source>
</evidence>
<evidence type="ECO:0000256" key="2">
    <source>
        <dbReference type="ARBA" id="ARBA00011902"/>
    </source>
</evidence>
<dbReference type="SMR" id="A2FMT3"/>
<dbReference type="Pfam" id="PF12810">
    <property type="entry name" value="ALK_LTK_GRD"/>
    <property type="match status" value="1"/>
</dbReference>
<keyword evidence="9" id="KW-0067">ATP-binding</keyword>
<gene>
    <name evidence="17" type="ORF">TVAG_339200</name>
</gene>
<keyword evidence="18" id="KW-1185">Reference proteome</keyword>
<keyword evidence="14" id="KW-0675">Receptor</keyword>
<evidence type="ECO:0000256" key="1">
    <source>
        <dbReference type="ARBA" id="ARBA00004251"/>
    </source>
</evidence>
<evidence type="ECO:0000256" key="4">
    <source>
        <dbReference type="ARBA" id="ARBA00022679"/>
    </source>
</evidence>
<dbReference type="Proteomes" id="UP000001542">
    <property type="component" value="Unassembled WGS sequence"/>
</dbReference>
<dbReference type="RefSeq" id="XP_001306727.1">
    <property type="nucleotide sequence ID" value="XM_001306726.1"/>
</dbReference>
<keyword evidence="4" id="KW-0808">Transferase</keyword>
<proteinExistence type="predicted"/>
<keyword evidence="11" id="KW-0472">Membrane</keyword>
<keyword evidence="6" id="KW-0732">Signal</keyword>
<keyword evidence="13" id="KW-1015">Disulfide bond</keyword>
<evidence type="ECO:0000256" key="13">
    <source>
        <dbReference type="ARBA" id="ARBA00023157"/>
    </source>
</evidence>
<evidence type="ECO:0000256" key="7">
    <source>
        <dbReference type="ARBA" id="ARBA00022741"/>
    </source>
</evidence>
<dbReference type="EMBL" id="DS113892">
    <property type="protein sequence ID" value="EAX93797.1"/>
    <property type="molecule type" value="Genomic_DNA"/>
</dbReference>
<evidence type="ECO:0000259" key="16">
    <source>
        <dbReference type="Pfam" id="PF12810"/>
    </source>
</evidence>
<feature type="domain" description="ALK/LTK-like glycine-rich" evidence="16">
    <location>
        <begin position="38"/>
        <end position="309"/>
    </location>
</feature>
<evidence type="ECO:0000313" key="17">
    <source>
        <dbReference type="EMBL" id="EAX93797.1"/>
    </source>
</evidence>
<keyword evidence="7" id="KW-0547">Nucleotide-binding</keyword>
<keyword evidence="12" id="KW-0829">Tyrosine-protein kinase</keyword>
<dbReference type="GO" id="GO:0005886">
    <property type="term" value="C:plasma membrane"/>
    <property type="evidence" value="ECO:0007669"/>
    <property type="project" value="UniProtKB-SubCell"/>
</dbReference>
<keyword evidence="5" id="KW-0812">Transmembrane</keyword>
<evidence type="ECO:0000256" key="12">
    <source>
        <dbReference type="ARBA" id="ARBA00023137"/>
    </source>
</evidence>
<reference evidence="17" key="2">
    <citation type="journal article" date="2007" name="Science">
        <title>Draft genome sequence of the sexually transmitted pathogen Trichomonas vaginalis.</title>
        <authorList>
            <person name="Carlton J.M."/>
            <person name="Hirt R.P."/>
            <person name="Silva J.C."/>
            <person name="Delcher A.L."/>
            <person name="Schatz M."/>
            <person name="Zhao Q."/>
            <person name="Wortman J.R."/>
            <person name="Bidwell S.L."/>
            <person name="Alsmark U.C.M."/>
            <person name="Besteiro S."/>
            <person name="Sicheritz-Ponten T."/>
            <person name="Noel C.J."/>
            <person name="Dacks J.B."/>
            <person name="Foster P.G."/>
            <person name="Simillion C."/>
            <person name="Van de Peer Y."/>
            <person name="Miranda-Saavedra D."/>
            <person name="Barton G.J."/>
            <person name="Westrop G.D."/>
            <person name="Mueller S."/>
            <person name="Dessi D."/>
            <person name="Fiori P.L."/>
            <person name="Ren Q."/>
            <person name="Paulsen I."/>
            <person name="Zhang H."/>
            <person name="Bastida-Corcuera F.D."/>
            <person name="Simoes-Barbosa A."/>
            <person name="Brown M.T."/>
            <person name="Hayes R.D."/>
            <person name="Mukherjee M."/>
            <person name="Okumura C.Y."/>
            <person name="Schneider R."/>
            <person name="Smith A.J."/>
            <person name="Vanacova S."/>
            <person name="Villalvazo M."/>
            <person name="Haas B.J."/>
            <person name="Pertea M."/>
            <person name="Feldblyum T.V."/>
            <person name="Utterback T.R."/>
            <person name="Shu C.L."/>
            <person name="Osoegawa K."/>
            <person name="de Jong P.J."/>
            <person name="Hrdy I."/>
            <person name="Horvathova L."/>
            <person name="Zubacova Z."/>
            <person name="Dolezal P."/>
            <person name="Malik S.B."/>
            <person name="Logsdon J.M. Jr."/>
            <person name="Henze K."/>
            <person name="Gupta A."/>
            <person name="Wang C.C."/>
            <person name="Dunne R.L."/>
            <person name="Upcroft J.A."/>
            <person name="Upcroft P."/>
            <person name="White O."/>
            <person name="Salzberg S.L."/>
            <person name="Tang P."/>
            <person name="Chiu C.-H."/>
            <person name="Lee Y.-S."/>
            <person name="Embley T.M."/>
            <person name="Coombs G.H."/>
            <person name="Mottram J.C."/>
            <person name="Tachezy J."/>
            <person name="Fraser-Liggett C.M."/>
            <person name="Johnson P.J."/>
        </authorList>
    </citation>
    <scope>NUCLEOTIDE SEQUENCE [LARGE SCALE GENOMIC DNA]</scope>
    <source>
        <strain evidence="17">G3</strain>
    </source>
</reference>
<protein>
    <recommendedName>
        <fullName evidence="2">receptor protein-tyrosine kinase</fullName>
        <ecNumber evidence="2">2.7.10.1</ecNumber>
    </recommendedName>
</protein>
<comment type="subcellular location">
    <subcellularLocation>
        <location evidence="1">Cell membrane</location>
        <topology evidence="1">Single-pass type I membrane protein</topology>
    </subcellularLocation>
</comment>
<dbReference type="VEuPathDB" id="TrichDB:TVAGG3_0300350"/>
<organism evidence="17 18">
    <name type="scientific">Trichomonas vaginalis (strain ATCC PRA-98 / G3)</name>
    <dbReference type="NCBI Taxonomy" id="412133"/>
    <lineage>
        <taxon>Eukaryota</taxon>
        <taxon>Metamonada</taxon>
        <taxon>Parabasalia</taxon>
        <taxon>Trichomonadida</taxon>
        <taxon>Trichomonadidae</taxon>
        <taxon>Trichomonas</taxon>
    </lineage>
</organism>
<evidence type="ECO:0000256" key="8">
    <source>
        <dbReference type="ARBA" id="ARBA00022777"/>
    </source>
</evidence>
<keyword evidence="3" id="KW-1003">Cell membrane</keyword>
<evidence type="ECO:0000256" key="9">
    <source>
        <dbReference type="ARBA" id="ARBA00022840"/>
    </source>
</evidence>
<evidence type="ECO:0000256" key="11">
    <source>
        <dbReference type="ARBA" id="ARBA00023136"/>
    </source>
</evidence>
<evidence type="ECO:0000256" key="14">
    <source>
        <dbReference type="ARBA" id="ARBA00023170"/>
    </source>
</evidence>